<organism evidence="1">
    <name type="scientific">Cyprideis torosa</name>
    <dbReference type="NCBI Taxonomy" id="163714"/>
    <lineage>
        <taxon>Eukaryota</taxon>
        <taxon>Metazoa</taxon>
        <taxon>Ecdysozoa</taxon>
        <taxon>Arthropoda</taxon>
        <taxon>Crustacea</taxon>
        <taxon>Oligostraca</taxon>
        <taxon>Ostracoda</taxon>
        <taxon>Podocopa</taxon>
        <taxon>Podocopida</taxon>
        <taxon>Cytherocopina</taxon>
        <taxon>Cytheroidea</taxon>
        <taxon>Cytherideidae</taxon>
        <taxon>Cyprideis</taxon>
    </lineage>
</organism>
<accession>A0A7R8X1Z3</accession>
<dbReference type="EMBL" id="OB700596">
    <property type="protein sequence ID" value="CAD7238384.1"/>
    <property type="molecule type" value="Genomic_DNA"/>
</dbReference>
<proteinExistence type="predicted"/>
<gene>
    <name evidence="1" type="ORF">CTOB1V02_LOCUS16199</name>
</gene>
<dbReference type="AlphaFoldDB" id="A0A7R8X1Z3"/>
<feature type="non-terminal residue" evidence="1">
    <location>
        <position position="1"/>
    </location>
</feature>
<sequence length="104" mass="12187">MLEPGILEPCLVVEDLPPYVGFVNAISITNHSRFRVKTKRHGEDDEGMLFGNFVMVETYDLQRTKNEKRRIILIPIGKQYLLRELKIGTFIRFRQFQKVLPPLN</sequence>
<evidence type="ECO:0000313" key="1">
    <source>
        <dbReference type="EMBL" id="CAD7238384.1"/>
    </source>
</evidence>
<reference evidence="1" key="1">
    <citation type="submission" date="2020-11" db="EMBL/GenBank/DDBJ databases">
        <authorList>
            <person name="Tran Van P."/>
        </authorList>
    </citation>
    <scope>NUCLEOTIDE SEQUENCE</scope>
</reference>
<protein>
    <submittedName>
        <fullName evidence="1">Uncharacterized protein</fullName>
    </submittedName>
</protein>
<name>A0A7R8X1Z3_9CRUS</name>